<accession>A0A4Q7NDR0</accession>
<comment type="caution">
    <text evidence="6">The sequence shown here is derived from an EMBL/GenBank/DDBJ whole genome shotgun (WGS) entry which is preliminary data.</text>
</comment>
<proteinExistence type="inferred from homology"/>
<comment type="similarity">
    <text evidence="1">Belongs to the LysR transcriptional regulatory family.</text>
</comment>
<dbReference type="SUPFAM" id="SSF46785">
    <property type="entry name" value="Winged helix' DNA-binding domain"/>
    <property type="match status" value="1"/>
</dbReference>
<dbReference type="PANTHER" id="PTHR30126:SF94">
    <property type="entry name" value="LYSR FAMILY TRANSCRIPTIONAL REGULATOR"/>
    <property type="match status" value="1"/>
</dbReference>
<keyword evidence="2" id="KW-0805">Transcription regulation</keyword>
<dbReference type="InterPro" id="IPR000847">
    <property type="entry name" value="LysR_HTH_N"/>
</dbReference>
<keyword evidence="3 6" id="KW-0238">DNA-binding</keyword>
<keyword evidence="4" id="KW-0804">Transcription</keyword>
<protein>
    <submittedName>
        <fullName evidence="6">DNA-binding transcriptional LysR family regulator</fullName>
    </submittedName>
</protein>
<dbReference type="PROSITE" id="PS50931">
    <property type="entry name" value="HTH_LYSR"/>
    <property type="match status" value="1"/>
</dbReference>
<dbReference type="PANTHER" id="PTHR30126">
    <property type="entry name" value="HTH-TYPE TRANSCRIPTIONAL REGULATOR"/>
    <property type="match status" value="1"/>
</dbReference>
<feature type="domain" description="HTH lysR-type" evidence="5">
    <location>
        <begin position="1"/>
        <end position="58"/>
    </location>
</feature>
<dbReference type="AlphaFoldDB" id="A0A4Q7NDR0"/>
<evidence type="ECO:0000313" key="7">
    <source>
        <dbReference type="Proteomes" id="UP000292445"/>
    </source>
</evidence>
<dbReference type="CDD" id="cd05466">
    <property type="entry name" value="PBP2_LTTR_substrate"/>
    <property type="match status" value="1"/>
</dbReference>
<sequence length="309" mass="33574">MTLKQLEAFYLAATSPNFMIAAERLHISVSTLSKRITDLEHSLRSILFDRSSLRARLTSEGEQLLPHVEQLLKQANVVAGMGRQAEILRGRCHFGVGELSALTWLPTFIARLQTAHPDLQLDPVVEAGSSLGNLARRVAEGDLDFAVIANRPSDNRIKAEYLGSAGFAWVCSPALHRQGEGRLPALLPDCALISLPPSSGTALIIEQSLQSIDATVARRLHCNSWAVIAQLLIQGLGLGVLPESWADQLVQAGLLVRLRGTPPLAALDYFLISRERDLRPLVGACLDIACEVVNFKPTDIGFLHTGTRA</sequence>
<evidence type="ECO:0000256" key="3">
    <source>
        <dbReference type="ARBA" id="ARBA00023125"/>
    </source>
</evidence>
<dbReference type="Pfam" id="PF00126">
    <property type="entry name" value="HTH_1"/>
    <property type="match status" value="1"/>
</dbReference>
<reference evidence="6 7" key="1">
    <citation type="submission" date="2019-02" db="EMBL/GenBank/DDBJ databases">
        <title>Genomic Encyclopedia of Type Strains, Phase IV (KMG-IV): sequencing the most valuable type-strain genomes for metagenomic binning, comparative biology and taxonomic classification.</title>
        <authorList>
            <person name="Goeker M."/>
        </authorList>
    </citation>
    <scope>NUCLEOTIDE SEQUENCE [LARGE SCALE GENOMIC DNA]</scope>
    <source>
        <strain evidence="6 7">K24</strain>
    </source>
</reference>
<evidence type="ECO:0000313" key="6">
    <source>
        <dbReference type="EMBL" id="RZS81218.1"/>
    </source>
</evidence>
<dbReference type="SUPFAM" id="SSF53850">
    <property type="entry name" value="Periplasmic binding protein-like II"/>
    <property type="match status" value="1"/>
</dbReference>
<gene>
    <name evidence="6" type="ORF">EV675_3841</name>
</gene>
<dbReference type="Proteomes" id="UP000292445">
    <property type="component" value="Unassembled WGS sequence"/>
</dbReference>
<dbReference type="InterPro" id="IPR005119">
    <property type="entry name" value="LysR_subst-bd"/>
</dbReference>
<dbReference type="Pfam" id="PF03466">
    <property type="entry name" value="LysR_substrate"/>
    <property type="match status" value="1"/>
</dbReference>
<organism evidence="6 7">
    <name type="scientific">Pigmentiphaga kullae</name>
    <dbReference type="NCBI Taxonomy" id="151784"/>
    <lineage>
        <taxon>Bacteria</taxon>
        <taxon>Pseudomonadati</taxon>
        <taxon>Pseudomonadota</taxon>
        <taxon>Betaproteobacteria</taxon>
        <taxon>Burkholderiales</taxon>
        <taxon>Alcaligenaceae</taxon>
        <taxon>Pigmentiphaga</taxon>
    </lineage>
</organism>
<dbReference type="InterPro" id="IPR036388">
    <property type="entry name" value="WH-like_DNA-bd_sf"/>
</dbReference>
<evidence type="ECO:0000256" key="1">
    <source>
        <dbReference type="ARBA" id="ARBA00009437"/>
    </source>
</evidence>
<name>A0A4Q7NDR0_9BURK</name>
<dbReference type="InterPro" id="IPR036390">
    <property type="entry name" value="WH_DNA-bd_sf"/>
</dbReference>
<dbReference type="GO" id="GO:0003700">
    <property type="term" value="F:DNA-binding transcription factor activity"/>
    <property type="evidence" value="ECO:0007669"/>
    <property type="project" value="InterPro"/>
</dbReference>
<dbReference type="Gene3D" id="3.40.190.10">
    <property type="entry name" value="Periplasmic binding protein-like II"/>
    <property type="match status" value="2"/>
</dbReference>
<evidence type="ECO:0000256" key="4">
    <source>
        <dbReference type="ARBA" id="ARBA00023163"/>
    </source>
</evidence>
<dbReference type="GO" id="GO:0000976">
    <property type="term" value="F:transcription cis-regulatory region binding"/>
    <property type="evidence" value="ECO:0007669"/>
    <property type="project" value="TreeGrafter"/>
</dbReference>
<dbReference type="EMBL" id="SGXC01000002">
    <property type="protein sequence ID" value="RZS81218.1"/>
    <property type="molecule type" value="Genomic_DNA"/>
</dbReference>
<dbReference type="Gene3D" id="1.10.10.10">
    <property type="entry name" value="Winged helix-like DNA-binding domain superfamily/Winged helix DNA-binding domain"/>
    <property type="match status" value="1"/>
</dbReference>
<evidence type="ECO:0000259" key="5">
    <source>
        <dbReference type="PROSITE" id="PS50931"/>
    </source>
</evidence>
<dbReference type="RefSeq" id="WP_130358826.1">
    <property type="nucleotide sequence ID" value="NZ_SGXC01000002.1"/>
</dbReference>
<evidence type="ECO:0000256" key="2">
    <source>
        <dbReference type="ARBA" id="ARBA00023015"/>
    </source>
</evidence>
<keyword evidence="7" id="KW-1185">Reference proteome</keyword>
<dbReference type="OrthoDB" id="8651113at2"/>